<keyword evidence="1" id="KW-0812">Transmembrane</keyword>
<sequence length="344" mass="36460">MAGVVQGLVVPGAALAQPQPSKAQLQNARTLFAEGAAREDAQDWATALERFLRAGTIKMTPGIKFHIAYCEEHLGRLVEALADYTEAQEQARLENNREVNQSSSDAIAALRPRVPSLRILVPDARDVEVLVDAQPLAPSDGGYATWVNPGTHDVLVQATGTLPYRASRTLAEREAATIEVKFEWAPKAARAAATPSPATPPPAAPSAPAAKPFWTPGHTIAISLFGAGLLAAGGGAYFALKGISNGDEADRLRAQLGTPSEACAQPANPQVASTCQQLNDTIDTHRTQYNLQRGFYIAAAGLVATSVAVWFLWPEPKSKTKSLGIRVTPAIDIPSRSVSLQGTF</sequence>
<reference evidence="2 3" key="1">
    <citation type="submission" date="2021-12" db="EMBL/GenBank/DDBJ databases">
        <title>Discovery of the Pendulisporaceae a myxobacterial family with distinct sporulation behavior and unique specialized metabolism.</title>
        <authorList>
            <person name="Garcia R."/>
            <person name="Popoff A."/>
            <person name="Bader C.D."/>
            <person name="Loehr J."/>
            <person name="Walesch S."/>
            <person name="Walt C."/>
            <person name="Boldt J."/>
            <person name="Bunk B."/>
            <person name="Haeckl F.J.F.P.J."/>
            <person name="Gunesch A.P."/>
            <person name="Birkelbach J."/>
            <person name="Nuebel U."/>
            <person name="Pietschmann T."/>
            <person name="Bach T."/>
            <person name="Mueller R."/>
        </authorList>
    </citation>
    <scope>NUCLEOTIDE SEQUENCE [LARGE SCALE GENOMIC DNA]</scope>
    <source>
        <strain evidence="2 3">MSr12523</strain>
    </source>
</reference>
<dbReference type="Proteomes" id="UP001379533">
    <property type="component" value="Chromosome"/>
</dbReference>
<organism evidence="2 3">
    <name type="scientific">Pendulispora brunnea</name>
    <dbReference type="NCBI Taxonomy" id="2905690"/>
    <lineage>
        <taxon>Bacteria</taxon>
        <taxon>Pseudomonadati</taxon>
        <taxon>Myxococcota</taxon>
        <taxon>Myxococcia</taxon>
        <taxon>Myxococcales</taxon>
        <taxon>Sorangiineae</taxon>
        <taxon>Pendulisporaceae</taxon>
        <taxon>Pendulispora</taxon>
    </lineage>
</organism>
<keyword evidence="3" id="KW-1185">Reference proteome</keyword>
<dbReference type="InterPro" id="IPR011990">
    <property type="entry name" value="TPR-like_helical_dom_sf"/>
</dbReference>
<feature type="transmembrane region" description="Helical" evidence="1">
    <location>
        <begin position="294"/>
        <end position="313"/>
    </location>
</feature>
<gene>
    <name evidence="2" type="ORF">LZC95_20180</name>
</gene>
<evidence type="ECO:0000256" key="1">
    <source>
        <dbReference type="SAM" id="Phobius"/>
    </source>
</evidence>
<name>A0ABZ2KN71_9BACT</name>
<proteinExistence type="predicted"/>
<accession>A0ABZ2KN71</accession>
<evidence type="ECO:0000313" key="2">
    <source>
        <dbReference type="EMBL" id="WXA99127.1"/>
    </source>
</evidence>
<evidence type="ECO:0008006" key="4">
    <source>
        <dbReference type="Google" id="ProtNLM"/>
    </source>
</evidence>
<protein>
    <recommendedName>
        <fullName evidence="4">PEGA domain-containing protein</fullName>
    </recommendedName>
</protein>
<dbReference type="EMBL" id="CP089982">
    <property type="protein sequence ID" value="WXA99127.1"/>
    <property type="molecule type" value="Genomic_DNA"/>
</dbReference>
<keyword evidence="1" id="KW-0472">Membrane</keyword>
<dbReference type="RefSeq" id="WP_394849760.1">
    <property type="nucleotide sequence ID" value="NZ_CP089982.1"/>
</dbReference>
<evidence type="ECO:0000313" key="3">
    <source>
        <dbReference type="Proteomes" id="UP001379533"/>
    </source>
</evidence>
<keyword evidence="1" id="KW-1133">Transmembrane helix</keyword>
<dbReference type="Gene3D" id="1.25.40.10">
    <property type="entry name" value="Tetratricopeptide repeat domain"/>
    <property type="match status" value="1"/>
</dbReference>